<dbReference type="EMBL" id="CP014135">
    <property type="protein sequence ID" value="AMB86648.1"/>
    <property type="molecule type" value="Genomic_DNA"/>
</dbReference>
<dbReference type="InterPro" id="IPR036388">
    <property type="entry name" value="WH-like_DNA-bd_sf"/>
</dbReference>
<dbReference type="STRING" id="46677.AWM79_15575"/>
<dbReference type="Proteomes" id="UP000063229">
    <property type="component" value="Chromosome"/>
</dbReference>
<dbReference type="InterPro" id="IPR018490">
    <property type="entry name" value="cNMP-bd_dom_sf"/>
</dbReference>
<name>A0A0X1T3L6_PSEAA</name>
<dbReference type="RefSeq" id="WP_060783202.1">
    <property type="nucleotide sequence ID" value="NZ_CP014135.1"/>
</dbReference>
<dbReference type="AlphaFoldDB" id="A0A0X1T3L6"/>
<evidence type="ECO:0000256" key="1">
    <source>
        <dbReference type="ARBA" id="ARBA00023015"/>
    </source>
</evidence>
<dbReference type="SMART" id="SM00419">
    <property type="entry name" value="HTH_CRP"/>
    <property type="match status" value="1"/>
</dbReference>
<evidence type="ECO:0000313" key="7">
    <source>
        <dbReference type="Proteomes" id="UP000063229"/>
    </source>
</evidence>
<dbReference type="Gene3D" id="2.60.120.10">
    <property type="entry name" value="Jelly Rolls"/>
    <property type="match status" value="1"/>
</dbReference>
<dbReference type="SMART" id="SM00100">
    <property type="entry name" value="cNMP"/>
    <property type="match status" value="1"/>
</dbReference>
<dbReference type="InterPro" id="IPR036390">
    <property type="entry name" value="WH_DNA-bd_sf"/>
</dbReference>
<dbReference type="SUPFAM" id="SSF46785">
    <property type="entry name" value="Winged helix' DNA-binding domain"/>
    <property type="match status" value="1"/>
</dbReference>
<protein>
    <submittedName>
        <fullName evidence="6">Crp/Fnr family transcriptional regulator</fullName>
    </submittedName>
</protein>
<dbReference type="InterPro" id="IPR012318">
    <property type="entry name" value="HTH_CRP"/>
</dbReference>
<dbReference type="GO" id="GO:0003677">
    <property type="term" value="F:DNA binding"/>
    <property type="evidence" value="ECO:0007669"/>
    <property type="project" value="UniProtKB-KW"/>
</dbReference>
<evidence type="ECO:0000256" key="3">
    <source>
        <dbReference type="ARBA" id="ARBA00023163"/>
    </source>
</evidence>
<keyword evidence="7" id="KW-1185">Reference proteome</keyword>
<sequence>MDVSAWRSRLLTGHWFSNLPAYLQDSLLVTAKGRRLTPGQCLFKRGDPPCGLYAVLEGSVRVGAVSAKNKVAPPSRIELPYWFGEISLFDGLPRTHDAYAVGHTILLHVRQSVLLELLQEHPEYWRHFALLMSQKLCLTFIGLEQLSRLPATVRLAHWLLLIAEGYGELNQSRQLIPLAQDQLAAMLSLSRQSSRQIFQGLQDEGIIELNRGEIEILDLERLRAAASA</sequence>
<organism evidence="6 7">
    <name type="scientific">Pseudomonas agarici</name>
    <dbReference type="NCBI Taxonomy" id="46677"/>
    <lineage>
        <taxon>Bacteria</taxon>
        <taxon>Pseudomonadati</taxon>
        <taxon>Pseudomonadota</taxon>
        <taxon>Gammaproteobacteria</taxon>
        <taxon>Pseudomonadales</taxon>
        <taxon>Pseudomonadaceae</taxon>
        <taxon>Pseudomonas</taxon>
    </lineage>
</organism>
<dbReference type="PROSITE" id="PS50042">
    <property type="entry name" value="CNMP_BINDING_3"/>
    <property type="match status" value="1"/>
</dbReference>
<dbReference type="Pfam" id="PF00027">
    <property type="entry name" value="cNMP_binding"/>
    <property type="match status" value="1"/>
</dbReference>
<evidence type="ECO:0000313" key="6">
    <source>
        <dbReference type="EMBL" id="AMB86648.1"/>
    </source>
</evidence>
<proteinExistence type="predicted"/>
<evidence type="ECO:0000256" key="2">
    <source>
        <dbReference type="ARBA" id="ARBA00023125"/>
    </source>
</evidence>
<keyword evidence="2" id="KW-0238">DNA-binding</keyword>
<keyword evidence="1" id="KW-0805">Transcription regulation</keyword>
<feature type="domain" description="Cyclic nucleotide-binding" evidence="4">
    <location>
        <begin position="15"/>
        <end position="118"/>
    </location>
</feature>
<feature type="domain" description="HTH crp-type" evidence="5">
    <location>
        <begin position="149"/>
        <end position="220"/>
    </location>
</feature>
<dbReference type="InterPro" id="IPR000595">
    <property type="entry name" value="cNMP-bd_dom"/>
</dbReference>
<dbReference type="CDD" id="cd00038">
    <property type="entry name" value="CAP_ED"/>
    <property type="match status" value="1"/>
</dbReference>
<gene>
    <name evidence="6" type="ORF">AWM79_15575</name>
</gene>
<dbReference type="KEGG" id="pagb:AWM79_15575"/>
<dbReference type="Pfam" id="PF13545">
    <property type="entry name" value="HTH_Crp_2"/>
    <property type="match status" value="1"/>
</dbReference>
<dbReference type="GO" id="GO:0005829">
    <property type="term" value="C:cytosol"/>
    <property type="evidence" value="ECO:0007669"/>
    <property type="project" value="TreeGrafter"/>
</dbReference>
<dbReference type="PANTHER" id="PTHR24567">
    <property type="entry name" value="CRP FAMILY TRANSCRIPTIONAL REGULATORY PROTEIN"/>
    <property type="match status" value="1"/>
</dbReference>
<evidence type="ECO:0000259" key="4">
    <source>
        <dbReference type="PROSITE" id="PS50042"/>
    </source>
</evidence>
<dbReference type="InterPro" id="IPR014710">
    <property type="entry name" value="RmlC-like_jellyroll"/>
</dbReference>
<dbReference type="PANTHER" id="PTHR24567:SF74">
    <property type="entry name" value="HTH-TYPE TRANSCRIPTIONAL REGULATOR ARCR"/>
    <property type="match status" value="1"/>
</dbReference>
<dbReference type="InterPro" id="IPR050397">
    <property type="entry name" value="Env_Response_Regulators"/>
</dbReference>
<dbReference type="Gene3D" id="1.10.10.10">
    <property type="entry name" value="Winged helix-like DNA-binding domain superfamily/Winged helix DNA-binding domain"/>
    <property type="match status" value="1"/>
</dbReference>
<dbReference type="SUPFAM" id="SSF51206">
    <property type="entry name" value="cAMP-binding domain-like"/>
    <property type="match status" value="1"/>
</dbReference>
<reference evidence="6 7" key="1">
    <citation type="submission" date="2016-01" db="EMBL/GenBank/DDBJ databases">
        <authorList>
            <person name="McClelland M."/>
            <person name="Jain A."/>
            <person name="Saraogi P."/>
            <person name="Mendelson R."/>
            <person name="Westerman R."/>
            <person name="SanMiguel P."/>
            <person name="Csonka L."/>
        </authorList>
    </citation>
    <scope>NUCLEOTIDE SEQUENCE [LARGE SCALE GENOMIC DNA]</scope>
    <source>
        <strain evidence="6 7">NCPPB 2472</strain>
    </source>
</reference>
<dbReference type="PROSITE" id="PS51063">
    <property type="entry name" value="HTH_CRP_2"/>
    <property type="match status" value="1"/>
</dbReference>
<accession>A0A0X1T3L6</accession>
<evidence type="ECO:0000259" key="5">
    <source>
        <dbReference type="PROSITE" id="PS51063"/>
    </source>
</evidence>
<dbReference type="GO" id="GO:0003700">
    <property type="term" value="F:DNA-binding transcription factor activity"/>
    <property type="evidence" value="ECO:0007669"/>
    <property type="project" value="TreeGrafter"/>
</dbReference>
<keyword evidence="3" id="KW-0804">Transcription</keyword>